<sequence length="42" mass="4378">MGLFKPDFFRALAFGFLMGAAVMGITSGTTALATPDTEQASH</sequence>
<protein>
    <submittedName>
        <fullName evidence="1">Uncharacterized protein</fullName>
    </submittedName>
</protein>
<gene>
    <name evidence="1" type="ORF">GGR37_002928</name>
</gene>
<dbReference type="Proteomes" id="UP000538566">
    <property type="component" value="Unassembled WGS sequence"/>
</dbReference>
<reference evidence="1 2" key="1">
    <citation type="submission" date="2020-08" db="EMBL/GenBank/DDBJ databases">
        <title>Genomic Encyclopedia of Type Strains, Phase IV (KMG-IV): sequencing the most valuable type-strain genomes for metagenomic binning, comparative biology and taxonomic classification.</title>
        <authorList>
            <person name="Goeker M."/>
        </authorList>
    </citation>
    <scope>NUCLEOTIDE SEQUENCE [LARGE SCALE GENOMIC DNA]</scope>
    <source>
        <strain evidence="1 2">DSM 17507</strain>
    </source>
</reference>
<name>A0A7W7EV43_9SPHN</name>
<evidence type="ECO:0000313" key="1">
    <source>
        <dbReference type="EMBL" id="MBB4614641.1"/>
    </source>
</evidence>
<dbReference type="EMBL" id="JACHOA010000005">
    <property type="protein sequence ID" value="MBB4614641.1"/>
    <property type="molecule type" value="Genomic_DNA"/>
</dbReference>
<evidence type="ECO:0000313" key="2">
    <source>
        <dbReference type="Proteomes" id="UP000538566"/>
    </source>
</evidence>
<dbReference type="AlphaFoldDB" id="A0A7W7EV43"/>
<proteinExistence type="predicted"/>
<dbReference type="RefSeq" id="WP_258536982.1">
    <property type="nucleotide sequence ID" value="NZ_JACHOA010000005.1"/>
</dbReference>
<organism evidence="1 2">
    <name type="scientific">Novosphingobium taihuense</name>
    <dbReference type="NCBI Taxonomy" id="260085"/>
    <lineage>
        <taxon>Bacteria</taxon>
        <taxon>Pseudomonadati</taxon>
        <taxon>Pseudomonadota</taxon>
        <taxon>Alphaproteobacteria</taxon>
        <taxon>Sphingomonadales</taxon>
        <taxon>Sphingomonadaceae</taxon>
        <taxon>Novosphingobium</taxon>
    </lineage>
</organism>
<accession>A0A7W7EV43</accession>
<keyword evidence="2" id="KW-1185">Reference proteome</keyword>
<comment type="caution">
    <text evidence="1">The sequence shown here is derived from an EMBL/GenBank/DDBJ whole genome shotgun (WGS) entry which is preliminary data.</text>
</comment>